<dbReference type="Gene3D" id="3.90.640.10">
    <property type="entry name" value="Actin, Chain A, domain 4"/>
    <property type="match status" value="1"/>
</dbReference>
<accession>A0ABW3YNK6</accession>
<dbReference type="Proteomes" id="UP001597260">
    <property type="component" value="Unassembled WGS sequence"/>
</dbReference>
<evidence type="ECO:0000256" key="3">
    <source>
        <dbReference type="ARBA" id="ARBA00022840"/>
    </source>
</evidence>
<keyword evidence="3" id="KW-0067">ATP-binding</keyword>
<comment type="similarity">
    <text evidence="1">Belongs to the heat shock protein 70 family.</text>
</comment>
<dbReference type="PANTHER" id="PTHR42749">
    <property type="entry name" value="CELL SHAPE-DETERMINING PROTEIN MREB"/>
    <property type="match status" value="1"/>
</dbReference>
<evidence type="ECO:0000256" key="5">
    <source>
        <dbReference type="ARBA" id="ARBA00023186"/>
    </source>
</evidence>
<dbReference type="Gene3D" id="3.30.420.40">
    <property type="match status" value="2"/>
</dbReference>
<dbReference type="EMBL" id="JBHTMP010000068">
    <property type="protein sequence ID" value="MFD1325145.1"/>
    <property type="molecule type" value="Genomic_DNA"/>
</dbReference>
<dbReference type="InterPro" id="IPR002372">
    <property type="entry name" value="PQQ_rpt_dom"/>
</dbReference>
<sequence length="937" mass="98489">MANPPRLAVDLGTTHTVAVVHRVDQQPRTLLFDGSPLLASGVFVDSTGTVHTGRDGTRLGAAEPERFEPYPKRRIDEGYVLLGDAEVAVADLLAAILRRVVEEARHAGVDPTTDGTVLTCPADWGQPRRAVLLDAAGRAGLDRVQLLDEPIAAATYCVQVLGQQLPVGGSLGIFDFGGGTLDVAVVCRDVTGMRVLSTGGLDDLGGLDIDEALVAHLGQLAGLRDPQLWQRLSGPQTAAERRDRQAFWSEVRAAKEMLSRASTAPVHVPGLEEPMHLTREELDRIAAPLVARGVDEIRRVLQRAGVAPANLAGLLLVGGASRMPLVATRLHTRLGVAPSVPEQPELPVAYGALVHTSADTPAVAPTSGTPMASAGASSTDAAAMPPVPPWPVPSPWQAQPVSPASAPTATSPPPPPGGGSAPSAPYAVPRQPSGPYPGAKAPSVPPRPRTRRRAVIAAVVVALLASGGVTLVKGGQWVGDKLRDASDGLGSGLDSLGVGGDNGNGNGGGGKLDQITEVTSSQLGATTVTLADGHVVTAYAGNGITQVMSQLAGGAGAPRWTTSVRMEPTEVRLTPVADLIIVDGESSVVNDSKDVRAVLSAADGKVLWQKTWEDRVDIAYYGTDVVTEVLDGIYDNAVERVDLRTGRRKWHRPGNDDLLTPGAHRISALRIFPSADTPAGPGLLPTAKSGLRETLTASETMVELDTRKQVGYAFNARTNARLGSGKLPLDEAVWVGFDKLAIGKQHRSASGGRPVLAAYSVPNFKPTWSLPLTAGFDIEDVAVCGPRLVCASIDTPQNDGDYTVAVDIDTGKESWRVKVEWSDQETWQVNGGVLLFGEGPFDSIRDPLVLDFTGKELRSFPNTPSIVATAAGRMVLTNYDGRNSQWQVWVVEAATGKATSKVNVGADLPEQVYLDGDFVAVTTKDRRTLLLKVGSLA</sequence>
<dbReference type="SUPFAM" id="SSF50998">
    <property type="entry name" value="Quinoprotein alcohol dehydrogenase-like"/>
    <property type="match status" value="1"/>
</dbReference>
<keyword evidence="5" id="KW-0143">Chaperone</keyword>
<keyword evidence="4" id="KW-0346">Stress response</keyword>
<dbReference type="Gene3D" id="2.130.10.10">
    <property type="entry name" value="YVTN repeat-like/Quinoprotein amine dehydrogenase"/>
    <property type="match status" value="2"/>
</dbReference>
<dbReference type="Pfam" id="PF00012">
    <property type="entry name" value="HSP70"/>
    <property type="match status" value="1"/>
</dbReference>
<comment type="caution">
    <text evidence="8">The sequence shown here is derived from an EMBL/GenBank/DDBJ whole genome shotgun (WGS) entry which is preliminary data.</text>
</comment>
<dbReference type="RefSeq" id="WP_377576976.1">
    <property type="nucleotide sequence ID" value="NZ_JBHTMP010000068.1"/>
</dbReference>
<feature type="compositionally biased region" description="Low complexity" evidence="6">
    <location>
        <begin position="372"/>
        <end position="384"/>
    </location>
</feature>
<dbReference type="InterPro" id="IPR011047">
    <property type="entry name" value="Quinoprotein_ADH-like_sf"/>
</dbReference>
<feature type="region of interest" description="Disordered" evidence="6">
    <location>
        <begin position="361"/>
        <end position="449"/>
    </location>
</feature>
<dbReference type="InterPro" id="IPR018181">
    <property type="entry name" value="Heat_shock_70_CS"/>
</dbReference>
<evidence type="ECO:0000313" key="9">
    <source>
        <dbReference type="Proteomes" id="UP001597260"/>
    </source>
</evidence>
<reference evidence="9" key="1">
    <citation type="journal article" date="2019" name="Int. J. Syst. Evol. Microbiol.">
        <title>The Global Catalogue of Microorganisms (GCM) 10K type strain sequencing project: providing services to taxonomists for standard genome sequencing and annotation.</title>
        <authorList>
            <consortium name="The Broad Institute Genomics Platform"/>
            <consortium name="The Broad Institute Genome Sequencing Center for Infectious Disease"/>
            <person name="Wu L."/>
            <person name="Ma J."/>
        </authorList>
    </citation>
    <scope>NUCLEOTIDE SEQUENCE [LARGE SCALE GENOMIC DNA]</scope>
    <source>
        <strain evidence="9">JCM 31037</strain>
    </source>
</reference>
<name>A0ABW3YNK6_9ACTN</name>
<evidence type="ECO:0000256" key="4">
    <source>
        <dbReference type="ARBA" id="ARBA00023016"/>
    </source>
</evidence>
<dbReference type="PANTHER" id="PTHR42749:SF1">
    <property type="entry name" value="CELL SHAPE-DETERMINING PROTEIN MREB"/>
    <property type="match status" value="1"/>
</dbReference>
<keyword evidence="2" id="KW-0547">Nucleotide-binding</keyword>
<dbReference type="Pfam" id="PF13360">
    <property type="entry name" value="PQQ_2"/>
    <property type="match status" value="1"/>
</dbReference>
<evidence type="ECO:0000256" key="1">
    <source>
        <dbReference type="ARBA" id="ARBA00007381"/>
    </source>
</evidence>
<protein>
    <submittedName>
        <fullName evidence="8">Hsp70 family protein</fullName>
    </submittedName>
</protein>
<dbReference type="PRINTS" id="PR00301">
    <property type="entry name" value="HEATSHOCK70"/>
</dbReference>
<evidence type="ECO:0000256" key="6">
    <source>
        <dbReference type="SAM" id="MobiDB-lite"/>
    </source>
</evidence>
<feature type="domain" description="Pyrrolo-quinoline quinone repeat" evidence="7">
    <location>
        <begin position="555"/>
        <end position="653"/>
    </location>
</feature>
<dbReference type="InterPro" id="IPR043129">
    <property type="entry name" value="ATPase_NBD"/>
</dbReference>
<feature type="compositionally biased region" description="Low complexity" evidence="6">
    <location>
        <begin position="395"/>
        <end position="409"/>
    </location>
</feature>
<dbReference type="PROSITE" id="PS01036">
    <property type="entry name" value="HSP70_3"/>
    <property type="match status" value="1"/>
</dbReference>
<dbReference type="InterPro" id="IPR015943">
    <property type="entry name" value="WD40/YVTN_repeat-like_dom_sf"/>
</dbReference>
<proteinExistence type="inferred from homology"/>
<keyword evidence="9" id="KW-1185">Reference proteome</keyword>
<gene>
    <name evidence="8" type="ORF">ACFQ4H_29070</name>
</gene>
<evidence type="ECO:0000259" key="7">
    <source>
        <dbReference type="Pfam" id="PF13360"/>
    </source>
</evidence>
<feature type="compositionally biased region" description="Pro residues" evidence="6">
    <location>
        <begin position="385"/>
        <end position="394"/>
    </location>
</feature>
<evidence type="ECO:0000256" key="2">
    <source>
        <dbReference type="ARBA" id="ARBA00022741"/>
    </source>
</evidence>
<organism evidence="8 9">
    <name type="scientific">Micromonospora sonneratiae</name>
    <dbReference type="NCBI Taxonomy" id="1184706"/>
    <lineage>
        <taxon>Bacteria</taxon>
        <taxon>Bacillati</taxon>
        <taxon>Actinomycetota</taxon>
        <taxon>Actinomycetes</taxon>
        <taxon>Micromonosporales</taxon>
        <taxon>Micromonosporaceae</taxon>
        <taxon>Micromonospora</taxon>
    </lineage>
</organism>
<dbReference type="SUPFAM" id="SSF53067">
    <property type="entry name" value="Actin-like ATPase domain"/>
    <property type="match status" value="2"/>
</dbReference>
<dbReference type="InterPro" id="IPR013126">
    <property type="entry name" value="Hsp_70_fam"/>
</dbReference>
<evidence type="ECO:0000313" key="8">
    <source>
        <dbReference type="EMBL" id="MFD1325145.1"/>
    </source>
</evidence>